<dbReference type="RefSeq" id="WP_095722689.1">
    <property type="nucleotide sequence ID" value="NZ_NTFS01000180.1"/>
</dbReference>
<dbReference type="InterPro" id="IPR007048">
    <property type="entry name" value="IraD/Gp25-like"/>
</dbReference>
<evidence type="ECO:0000259" key="1">
    <source>
        <dbReference type="Pfam" id="PF04965"/>
    </source>
</evidence>
<dbReference type="SUPFAM" id="SSF160719">
    <property type="entry name" value="gpW/gp25-like"/>
    <property type="match status" value="1"/>
</dbReference>
<dbReference type="OrthoDB" id="9802846at2"/>
<keyword evidence="3" id="KW-1185">Reference proteome</keyword>
<dbReference type="Gene3D" id="3.10.450.40">
    <property type="match status" value="1"/>
</dbReference>
<evidence type="ECO:0000313" key="3">
    <source>
        <dbReference type="Proteomes" id="UP000218238"/>
    </source>
</evidence>
<dbReference type="Pfam" id="PF04965">
    <property type="entry name" value="GPW_gp25"/>
    <property type="match status" value="1"/>
</dbReference>
<dbReference type="EMBL" id="NTFS01000180">
    <property type="protein sequence ID" value="PAX53005.1"/>
    <property type="molecule type" value="Genomic_DNA"/>
</dbReference>
<organism evidence="2 3">
    <name type="scientific">Brunnivagina elsteri CCALA 953</name>
    <dbReference type="NCBI Taxonomy" id="987040"/>
    <lineage>
        <taxon>Bacteria</taxon>
        <taxon>Bacillati</taxon>
        <taxon>Cyanobacteriota</taxon>
        <taxon>Cyanophyceae</taxon>
        <taxon>Nostocales</taxon>
        <taxon>Calotrichaceae</taxon>
        <taxon>Brunnivagina</taxon>
    </lineage>
</organism>
<comment type="caution">
    <text evidence="2">The sequence shown here is derived from an EMBL/GenBank/DDBJ whole genome shotgun (WGS) entry which is preliminary data.</text>
</comment>
<proteinExistence type="predicted"/>
<name>A0A2A2THA2_9CYAN</name>
<protein>
    <recommendedName>
        <fullName evidence="1">IraD/Gp25-like domain-containing protein</fullName>
    </recommendedName>
</protein>
<dbReference type="AlphaFoldDB" id="A0A2A2THA2"/>
<evidence type="ECO:0000313" key="2">
    <source>
        <dbReference type="EMBL" id="PAX53005.1"/>
    </source>
</evidence>
<gene>
    <name evidence="2" type="ORF">CK510_16225</name>
</gene>
<accession>A0A2A2THA2</accession>
<dbReference type="Proteomes" id="UP000218238">
    <property type="component" value="Unassembled WGS sequence"/>
</dbReference>
<feature type="domain" description="IraD/Gp25-like" evidence="1">
    <location>
        <begin position="30"/>
        <end position="120"/>
    </location>
</feature>
<reference evidence="2 3" key="1">
    <citation type="submission" date="2017-08" db="EMBL/GenBank/DDBJ databases">
        <title>Draft genome sequence of filamentous cyanobacterium Calothrix elsteri CCALA 953.</title>
        <authorList>
            <person name="Gagunashvili A.N."/>
            <person name="Elster J."/>
            <person name="Andresson O.S."/>
        </authorList>
    </citation>
    <scope>NUCLEOTIDE SEQUENCE [LARGE SCALE GENOMIC DNA]</scope>
    <source>
        <strain evidence="2 3">CCALA 953</strain>
    </source>
</reference>
<sequence>MENNDKAFLGTGWGFPPTFNKASRTVQLVSAEDDICESLQILLSTSLGERVMQPTYGCNLQNFLFEPLSPTITSSIKEQLRTSILYHEPRILLNGLDLSLDEQLQGRVNLTIDYTIINTNSRFNLVYPFYLEESTGILLPAASTGEVPVNLQVGSIANA</sequence>